<accession>A0ABD2MIJ5</accession>
<dbReference type="EMBL" id="JABFTP020000001">
    <property type="protein sequence ID" value="KAL3266173.1"/>
    <property type="molecule type" value="Genomic_DNA"/>
</dbReference>
<protein>
    <submittedName>
        <fullName evidence="2">Uncharacterized protein</fullName>
    </submittedName>
</protein>
<reference evidence="2 3" key="1">
    <citation type="journal article" date="2021" name="BMC Biol.">
        <title>Horizontally acquired antibacterial genes associated with adaptive radiation of ladybird beetles.</title>
        <authorList>
            <person name="Li H.S."/>
            <person name="Tang X.F."/>
            <person name="Huang Y.H."/>
            <person name="Xu Z.Y."/>
            <person name="Chen M.L."/>
            <person name="Du X.Y."/>
            <person name="Qiu B.Y."/>
            <person name="Chen P.T."/>
            <person name="Zhang W."/>
            <person name="Slipinski A."/>
            <person name="Escalona H.E."/>
            <person name="Waterhouse R.M."/>
            <person name="Zwick A."/>
            <person name="Pang H."/>
        </authorList>
    </citation>
    <scope>NUCLEOTIDE SEQUENCE [LARGE SCALE GENOMIC DNA]</scope>
    <source>
        <strain evidence="2">SYSU2018</strain>
    </source>
</reference>
<organism evidence="2 3">
    <name type="scientific">Cryptolaemus montrouzieri</name>
    <dbReference type="NCBI Taxonomy" id="559131"/>
    <lineage>
        <taxon>Eukaryota</taxon>
        <taxon>Metazoa</taxon>
        <taxon>Ecdysozoa</taxon>
        <taxon>Arthropoda</taxon>
        <taxon>Hexapoda</taxon>
        <taxon>Insecta</taxon>
        <taxon>Pterygota</taxon>
        <taxon>Neoptera</taxon>
        <taxon>Endopterygota</taxon>
        <taxon>Coleoptera</taxon>
        <taxon>Polyphaga</taxon>
        <taxon>Cucujiformia</taxon>
        <taxon>Coccinelloidea</taxon>
        <taxon>Coccinellidae</taxon>
        <taxon>Scymninae</taxon>
        <taxon>Scymnini</taxon>
        <taxon>Cryptolaemus</taxon>
    </lineage>
</organism>
<feature type="compositionally biased region" description="Polar residues" evidence="1">
    <location>
        <begin position="72"/>
        <end position="92"/>
    </location>
</feature>
<dbReference type="AlphaFoldDB" id="A0ABD2MIJ5"/>
<evidence type="ECO:0000256" key="1">
    <source>
        <dbReference type="SAM" id="MobiDB-lite"/>
    </source>
</evidence>
<feature type="non-terminal residue" evidence="2">
    <location>
        <position position="1"/>
    </location>
</feature>
<gene>
    <name evidence="2" type="ORF">HHI36_010357</name>
</gene>
<name>A0ABD2MIJ5_9CUCU</name>
<sequence>ALAAARVTGAIIYTTRDISSTRRQPNTPQWEGRLTNKFKALQCDIGQLPEYLRNPKSARVQRSAQLIIGRVQQHSQQDPSNTTADQSVSGYS</sequence>
<comment type="caution">
    <text evidence="2">The sequence shown here is derived from an EMBL/GenBank/DDBJ whole genome shotgun (WGS) entry which is preliminary data.</text>
</comment>
<keyword evidence="3" id="KW-1185">Reference proteome</keyword>
<feature type="region of interest" description="Disordered" evidence="1">
    <location>
        <begin position="68"/>
        <end position="92"/>
    </location>
</feature>
<evidence type="ECO:0000313" key="2">
    <source>
        <dbReference type="EMBL" id="KAL3266173.1"/>
    </source>
</evidence>
<dbReference type="Proteomes" id="UP001516400">
    <property type="component" value="Unassembled WGS sequence"/>
</dbReference>
<evidence type="ECO:0000313" key="3">
    <source>
        <dbReference type="Proteomes" id="UP001516400"/>
    </source>
</evidence>
<proteinExistence type="predicted"/>